<dbReference type="HOGENOM" id="CLU_000288_6_0_1"/>
<keyword evidence="1" id="KW-0677">Repeat</keyword>
<feature type="non-terminal residue" evidence="4">
    <location>
        <position position="785"/>
    </location>
</feature>
<protein>
    <recommendedName>
        <fullName evidence="3">Nephrocystin 3-like N-terminal domain-containing protein</fullName>
    </recommendedName>
</protein>
<dbReference type="PROSITE" id="PS50082">
    <property type="entry name" value="WD_REPEATS_2"/>
    <property type="match status" value="2"/>
</dbReference>
<organism evidence="4 5">
    <name type="scientific">Jaapia argillacea MUCL 33604</name>
    <dbReference type="NCBI Taxonomy" id="933084"/>
    <lineage>
        <taxon>Eukaryota</taxon>
        <taxon>Fungi</taxon>
        <taxon>Dikarya</taxon>
        <taxon>Basidiomycota</taxon>
        <taxon>Agaricomycotina</taxon>
        <taxon>Agaricomycetes</taxon>
        <taxon>Agaricomycetidae</taxon>
        <taxon>Jaapiales</taxon>
        <taxon>Jaapiaceae</taxon>
        <taxon>Jaapia</taxon>
    </lineage>
</organism>
<dbReference type="AlphaFoldDB" id="A0A067PLF6"/>
<evidence type="ECO:0000256" key="1">
    <source>
        <dbReference type="ARBA" id="ARBA00022737"/>
    </source>
</evidence>
<keyword evidence="5" id="KW-1185">Reference proteome</keyword>
<dbReference type="InParanoid" id="A0A067PLF6"/>
<feature type="repeat" description="WD" evidence="2">
    <location>
        <begin position="707"/>
        <end position="748"/>
    </location>
</feature>
<dbReference type="Gene3D" id="2.130.10.10">
    <property type="entry name" value="YVTN repeat-like/Quinoprotein amine dehydrogenase"/>
    <property type="match status" value="1"/>
</dbReference>
<accession>A0A067PLF6</accession>
<dbReference type="OrthoDB" id="163438at2759"/>
<reference evidence="5" key="1">
    <citation type="journal article" date="2014" name="Proc. Natl. Acad. Sci. U.S.A.">
        <title>Extensive sampling of basidiomycete genomes demonstrates inadequacy of the white-rot/brown-rot paradigm for wood decay fungi.</title>
        <authorList>
            <person name="Riley R."/>
            <person name="Salamov A.A."/>
            <person name="Brown D.W."/>
            <person name="Nagy L.G."/>
            <person name="Floudas D."/>
            <person name="Held B.W."/>
            <person name="Levasseur A."/>
            <person name="Lombard V."/>
            <person name="Morin E."/>
            <person name="Otillar R."/>
            <person name="Lindquist E.A."/>
            <person name="Sun H."/>
            <person name="LaButti K.M."/>
            <person name="Schmutz J."/>
            <person name="Jabbour D."/>
            <person name="Luo H."/>
            <person name="Baker S.E."/>
            <person name="Pisabarro A.G."/>
            <person name="Walton J.D."/>
            <person name="Blanchette R.A."/>
            <person name="Henrissat B."/>
            <person name="Martin F."/>
            <person name="Cullen D."/>
            <person name="Hibbett D.S."/>
            <person name="Grigoriev I.V."/>
        </authorList>
    </citation>
    <scope>NUCLEOTIDE SEQUENCE [LARGE SCALE GENOMIC DNA]</scope>
    <source>
        <strain evidence="5">MUCL 33604</strain>
    </source>
</reference>
<name>A0A067PLF6_9AGAM</name>
<dbReference type="InterPro" id="IPR036322">
    <property type="entry name" value="WD40_repeat_dom_sf"/>
</dbReference>
<dbReference type="Pfam" id="PF24883">
    <property type="entry name" value="NPHP3_N"/>
    <property type="match status" value="1"/>
</dbReference>
<dbReference type="InterPro" id="IPR015943">
    <property type="entry name" value="WD40/YVTN_repeat-like_dom_sf"/>
</dbReference>
<feature type="non-terminal residue" evidence="4">
    <location>
        <position position="1"/>
    </location>
</feature>
<dbReference type="InterPro" id="IPR001680">
    <property type="entry name" value="WD40_rpt"/>
</dbReference>
<gene>
    <name evidence="4" type="ORF">JAAARDRAFT_112605</name>
</gene>
<feature type="domain" description="Nephrocystin 3-like N-terminal" evidence="3">
    <location>
        <begin position="174"/>
        <end position="323"/>
    </location>
</feature>
<feature type="repeat" description="WD" evidence="2">
    <location>
        <begin position="753"/>
        <end position="785"/>
    </location>
</feature>
<dbReference type="PANTHER" id="PTHR10039:SF14">
    <property type="entry name" value="NACHT DOMAIN-CONTAINING PROTEIN"/>
    <property type="match status" value="1"/>
</dbReference>
<dbReference type="SUPFAM" id="SSF52540">
    <property type="entry name" value="P-loop containing nucleoside triphosphate hydrolases"/>
    <property type="match status" value="1"/>
</dbReference>
<dbReference type="Gene3D" id="3.40.50.300">
    <property type="entry name" value="P-loop containing nucleotide triphosphate hydrolases"/>
    <property type="match status" value="1"/>
</dbReference>
<evidence type="ECO:0000313" key="5">
    <source>
        <dbReference type="Proteomes" id="UP000027265"/>
    </source>
</evidence>
<dbReference type="Pfam" id="PF00400">
    <property type="entry name" value="WD40"/>
    <property type="match status" value="2"/>
</dbReference>
<evidence type="ECO:0000313" key="4">
    <source>
        <dbReference type="EMBL" id="KDQ54665.1"/>
    </source>
</evidence>
<evidence type="ECO:0000256" key="2">
    <source>
        <dbReference type="PROSITE-ProRule" id="PRU00221"/>
    </source>
</evidence>
<dbReference type="SUPFAM" id="SSF50978">
    <property type="entry name" value="WD40 repeat-like"/>
    <property type="match status" value="1"/>
</dbReference>
<dbReference type="STRING" id="933084.A0A067PLF6"/>
<evidence type="ECO:0000259" key="3">
    <source>
        <dbReference type="Pfam" id="PF24883"/>
    </source>
</evidence>
<dbReference type="InterPro" id="IPR027417">
    <property type="entry name" value="P-loop_NTPase"/>
</dbReference>
<proteinExistence type="predicted"/>
<dbReference type="SMART" id="SM00320">
    <property type="entry name" value="WD40"/>
    <property type="match status" value="2"/>
</dbReference>
<keyword evidence="2" id="KW-0853">WD repeat</keyword>
<dbReference type="PANTHER" id="PTHR10039">
    <property type="entry name" value="AMELOGENIN"/>
    <property type="match status" value="1"/>
</dbReference>
<dbReference type="PROSITE" id="PS50294">
    <property type="entry name" value="WD_REPEATS_REGION"/>
    <property type="match status" value="2"/>
</dbReference>
<dbReference type="InterPro" id="IPR056884">
    <property type="entry name" value="NPHP3-like_N"/>
</dbReference>
<dbReference type="EMBL" id="KL197728">
    <property type="protein sequence ID" value="KDQ54665.1"/>
    <property type="molecule type" value="Genomic_DNA"/>
</dbReference>
<dbReference type="Proteomes" id="UP000027265">
    <property type="component" value="Unassembled WGS sequence"/>
</dbReference>
<sequence>IHPYAKATWTLLSFVYKTVINQIALDDKVNRLAGVIREIYQAAIDADPLKNHGTIGKTLQRMLMQTSECAYFIREYAKTKGFVSRAVKNQLDPVDAKIDVFETTFNALKSDLEHKATIQSSIAVFRILDTVAKIEETLVLNDLPYASASYNIKLGCLPGSRQEILEAIIDWVNDARGDSTQSRIFLVTGVAGSGKSAIAHTIASYFSDQERLGSSVFFKRGATERPGTLFGTIARDLADSDSQYCSQLLAAVRGSRSLIQTTSVQRQFESFILKPTMNLKMVGPVVIVIDALDECKDYEDILGVLATELDKLPPNLRILVTARAEDAICAKFEKSPYTWHKRMEEIPRKSTSEDISSFVDRELSAVVESLEHRWPNGQWRKELVSKADGLFQWAHTACSNGPARRFEIVTSGGSVLKDLDALYLEVLRHSFPSLDDEFLDSFRFVIGAVVVTRTPLSIHSLDALLHTGTMNYSSQEVLRPLGSIFSGVSNDTSPVQVLHTSFRDFIAHTSQSDKFAIDIVLSNGVLARSCLETMILGLRQNICHFNDRFTMFSDISPEELSRIRSEFLSEALQYACRFWAYHLSAAATDTSCYLPQMEGFLRCHLLSWIEVMSILQKLDEAVSSLLDLGTWLSVQPNLRVIAVDAIRFIRNFFHPLSSGPLQVYTSTLPFVPTETSIYKHYSHLVDNTAPLILHGRDRDWSPLLFSLSHHKRAITALAFSPDGTHLVSGDLDGNVQMWSLDTGALAGSTIRAKQSPGSTVTALAFSPDSAHLFSGYEDGVVCAWD</sequence>